<comment type="caution">
    <text evidence="2">The sequence shown here is derived from an EMBL/GenBank/DDBJ whole genome shotgun (WGS) entry which is preliminary data.</text>
</comment>
<evidence type="ECO:0000313" key="3">
    <source>
        <dbReference type="Proteomes" id="UP000265745"/>
    </source>
</evidence>
<name>A0A396RZ28_9PSED</name>
<gene>
    <name evidence="2" type="ORF">C2846_05320</name>
</gene>
<dbReference type="RefSeq" id="WP_119700880.1">
    <property type="nucleotide sequence ID" value="NZ_QJSA01000004.1"/>
</dbReference>
<feature type="region of interest" description="Disordered" evidence="1">
    <location>
        <begin position="48"/>
        <end position="76"/>
    </location>
</feature>
<sequence>MAKVKVTITAADPNLRHAGKPCKQGDEIEISRQAAMLLLRKKLISKIPGESDRAEESQSPAPVGSGKRAKTVVAHV</sequence>
<dbReference type="EMBL" id="QJSA01000004">
    <property type="protein sequence ID" value="RHW21884.1"/>
    <property type="molecule type" value="Genomic_DNA"/>
</dbReference>
<accession>A0A396RZ28</accession>
<dbReference type="AlphaFoldDB" id="A0A396RZ28"/>
<reference evidence="2 3" key="1">
    <citation type="submission" date="2018-06" db="EMBL/GenBank/DDBJ databases">
        <title>Pseudomonas jilinensis sp. nov., isolated from the production water of Jilin Oilfield in China.</title>
        <authorList>
            <person name="Wang J."/>
        </authorList>
    </citation>
    <scope>NUCLEOTIDE SEQUENCE [LARGE SCALE GENOMIC DNA]</scope>
    <source>
        <strain evidence="2 3">JS15-10A1</strain>
    </source>
</reference>
<evidence type="ECO:0000256" key="1">
    <source>
        <dbReference type="SAM" id="MobiDB-lite"/>
    </source>
</evidence>
<protein>
    <submittedName>
        <fullName evidence="2">Uncharacterized protein</fullName>
    </submittedName>
</protein>
<evidence type="ECO:0000313" key="2">
    <source>
        <dbReference type="EMBL" id="RHW21884.1"/>
    </source>
</evidence>
<keyword evidence="3" id="KW-1185">Reference proteome</keyword>
<proteinExistence type="predicted"/>
<organism evidence="2 3">
    <name type="scientific">Pseudomonas jilinensis</name>
    <dbReference type="NCBI Taxonomy" id="2078689"/>
    <lineage>
        <taxon>Bacteria</taxon>
        <taxon>Pseudomonadati</taxon>
        <taxon>Pseudomonadota</taxon>
        <taxon>Gammaproteobacteria</taxon>
        <taxon>Pseudomonadales</taxon>
        <taxon>Pseudomonadaceae</taxon>
        <taxon>Pseudomonas</taxon>
    </lineage>
</organism>
<dbReference type="Proteomes" id="UP000265745">
    <property type="component" value="Unassembled WGS sequence"/>
</dbReference>
<dbReference type="OrthoDB" id="9927250at2"/>